<evidence type="ECO:0000313" key="2">
    <source>
        <dbReference type="EMBL" id="TYA15449.1"/>
    </source>
</evidence>
<keyword evidence="1" id="KW-0472">Membrane</keyword>
<reference evidence="2 3" key="1">
    <citation type="submission" date="2019-08" db="EMBL/GenBank/DDBJ databases">
        <title>Genome sequencing of Paenibacillus faecis DSM 23593(T).</title>
        <authorList>
            <person name="Kook J.-K."/>
            <person name="Park S.-N."/>
            <person name="Lim Y.K."/>
        </authorList>
    </citation>
    <scope>NUCLEOTIDE SEQUENCE [LARGE SCALE GENOMIC DNA]</scope>
    <source>
        <strain evidence="2 3">DSM 23593</strain>
    </source>
</reference>
<protein>
    <submittedName>
        <fullName evidence="2">DUF1700 domain-containing protein</fullName>
    </submittedName>
</protein>
<dbReference type="RefSeq" id="WP_148451044.1">
    <property type="nucleotide sequence ID" value="NZ_VSDO01000001.1"/>
</dbReference>
<dbReference type="AlphaFoldDB" id="A0A5D0CZE9"/>
<keyword evidence="3" id="KW-1185">Reference proteome</keyword>
<sequence>MKKETYLNELSQYLKSLPPDERAEAMADYREHFEMAELNGRSEEEIISRLGEPQLVARAVLAQFQIRLAGNSPSLASVTKAVLATVSLGLFNLVIVLIPFAASLAVLAGLFGIALFLMISPLLLIMQHPILTVIISDFFLMLGLVGTGLLLLVETIQLTRLYYHLVIRYLKYNLKMMRRE</sequence>
<evidence type="ECO:0000313" key="3">
    <source>
        <dbReference type="Proteomes" id="UP000325218"/>
    </source>
</evidence>
<name>A0A5D0CZE9_9BACL</name>
<proteinExistence type="predicted"/>
<comment type="caution">
    <text evidence="2">The sequence shown here is derived from an EMBL/GenBank/DDBJ whole genome shotgun (WGS) entry which is preliminary data.</text>
</comment>
<dbReference type="Pfam" id="PF22564">
    <property type="entry name" value="HAAS"/>
    <property type="match status" value="1"/>
</dbReference>
<dbReference type="OrthoDB" id="9804829at2"/>
<feature type="transmembrane region" description="Helical" evidence="1">
    <location>
        <begin position="138"/>
        <end position="163"/>
    </location>
</feature>
<keyword evidence="1" id="KW-0812">Transmembrane</keyword>
<keyword evidence="1" id="KW-1133">Transmembrane helix</keyword>
<organism evidence="2 3">
    <name type="scientific">Paenibacillus faecis</name>
    <dbReference type="NCBI Taxonomy" id="862114"/>
    <lineage>
        <taxon>Bacteria</taxon>
        <taxon>Bacillati</taxon>
        <taxon>Bacillota</taxon>
        <taxon>Bacilli</taxon>
        <taxon>Bacillales</taxon>
        <taxon>Paenibacillaceae</taxon>
        <taxon>Paenibacillus</taxon>
    </lineage>
</organism>
<accession>A0A5D0CZE9</accession>
<evidence type="ECO:0000256" key="1">
    <source>
        <dbReference type="SAM" id="Phobius"/>
    </source>
</evidence>
<gene>
    <name evidence="2" type="ORF">FRY98_07445</name>
</gene>
<dbReference type="EMBL" id="VSDO01000001">
    <property type="protein sequence ID" value="TYA15449.1"/>
    <property type="molecule type" value="Genomic_DNA"/>
</dbReference>
<dbReference type="Proteomes" id="UP000325218">
    <property type="component" value="Unassembled WGS sequence"/>
</dbReference>